<protein>
    <submittedName>
        <fullName evidence="1">Uncharacterized protein</fullName>
    </submittedName>
</protein>
<gene>
    <name evidence="1" type="ORF">HXN55_02630</name>
</gene>
<organism evidence="1 2">
    <name type="scientific">Prevotella nigrescens</name>
    <dbReference type="NCBI Taxonomy" id="28133"/>
    <lineage>
        <taxon>Bacteria</taxon>
        <taxon>Pseudomonadati</taxon>
        <taxon>Bacteroidota</taxon>
        <taxon>Bacteroidia</taxon>
        <taxon>Bacteroidales</taxon>
        <taxon>Prevotellaceae</taxon>
        <taxon>Prevotella</taxon>
    </lineage>
</organism>
<dbReference type="EMBL" id="JABZTM010000017">
    <property type="protein sequence ID" value="MBF1446274.1"/>
    <property type="molecule type" value="Genomic_DNA"/>
</dbReference>
<sequence length="67" mass="7232">MSLTRIVFSTAVKIASGLRQSSLRGYGNRRFGVTTIAASGLRQMPLRSSEKHSCSDATKLCALMLEA</sequence>
<reference evidence="1" key="1">
    <citation type="submission" date="2020-04" db="EMBL/GenBank/DDBJ databases">
        <title>Deep metagenomics examines the oral microbiome during advanced dental caries in children, revealing novel taxa and co-occurrences with host molecules.</title>
        <authorList>
            <person name="Baker J.L."/>
            <person name="Morton J.T."/>
            <person name="Dinis M."/>
            <person name="Alvarez R."/>
            <person name="Tran N.C."/>
            <person name="Knight R."/>
            <person name="Edlund A."/>
        </authorList>
    </citation>
    <scope>NUCLEOTIDE SEQUENCE</scope>
    <source>
        <strain evidence="1">JCVI_32_bin.50</strain>
    </source>
</reference>
<comment type="caution">
    <text evidence="1">The sequence shown here is derived from an EMBL/GenBank/DDBJ whole genome shotgun (WGS) entry which is preliminary data.</text>
</comment>
<dbReference type="Proteomes" id="UP000787419">
    <property type="component" value="Unassembled WGS sequence"/>
</dbReference>
<proteinExistence type="predicted"/>
<dbReference type="AlphaFoldDB" id="A0A9D5WWZ2"/>
<name>A0A9D5WWZ2_9BACT</name>
<accession>A0A9D5WWZ2</accession>
<evidence type="ECO:0000313" key="1">
    <source>
        <dbReference type="EMBL" id="MBF1446274.1"/>
    </source>
</evidence>
<dbReference type="RefSeq" id="WP_278489255.1">
    <property type="nucleotide sequence ID" value="NZ_JABZTM010000017.1"/>
</dbReference>
<evidence type="ECO:0000313" key="2">
    <source>
        <dbReference type="Proteomes" id="UP000787419"/>
    </source>
</evidence>